<gene>
    <name evidence="2" type="ORF">HOP12_02490</name>
</gene>
<dbReference type="GO" id="GO:0003677">
    <property type="term" value="F:DNA binding"/>
    <property type="evidence" value="ECO:0007669"/>
    <property type="project" value="UniProtKB-KW"/>
</dbReference>
<evidence type="ECO:0000313" key="2">
    <source>
        <dbReference type="EMBL" id="NOT33018.1"/>
    </source>
</evidence>
<dbReference type="SMART" id="SM00966">
    <property type="entry name" value="SpoVT_AbrB"/>
    <property type="match status" value="1"/>
</dbReference>
<feature type="domain" description="SpoVT-AbrB" evidence="1">
    <location>
        <begin position="7"/>
        <end position="52"/>
    </location>
</feature>
<protein>
    <submittedName>
        <fullName evidence="2">AbrB/MazE/SpoVT family DNA-binding domain-containing protein</fullName>
    </submittedName>
</protein>
<comment type="caution">
    <text evidence="2">The sequence shown here is derived from an EMBL/GenBank/DDBJ whole genome shotgun (WGS) entry which is preliminary data.</text>
</comment>
<name>A0A849SBG4_UNCEI</name>
<keyword evidence="2" id="KW-0238">DNA-binding</keyword>
<dbReference type="SUPFAM" id="SSF89447">
    <property type="entry name" value="AbrB/MazE/MraZ-like"/>
    <property type="match status" value="1"/>
</dbReference>
<dbReference type="NCBIfam" id="TIGR02609">
    <property type="entry name" value="doc_partner"/>
    <property type="match status" value="1"/>
</dbReference>
<dbReference type="InterPro" id="IPR013432">
    <property type="entry name" value="Doc_partner"/>
</dbReference>
<dbReference type="InterPro" id="IPR037914">
    <property type="entry name" value="SpoVT-AbrB_sf"/>
</dbReference>
<dbReference type="AlphaFoldDB" id="A0A849SBG4"/>
<evidence type="ECO:0000259" key="1">
    <source>
        <dbReference type="SMART" id="SM00966"/>
    </source>
</evidence>
<accession>A0A849SBG4</accession>
<organism evidence="2 3">
    <name type="scientific">Eiseniibacteriota bacterium</name>
    <dbReference type="NCBI Taxonomy" id="2212470"/>
    <lineage>
        <taxon>Bacteria</taxon>
        <taxon>Candidatus Eiseniibacteriota</taxon>
    </lineage>
</organism>
<dbReference type="Gene3D" id="2.10.260.10">
    <property type="match status" value="1"/>
</dbReference>
<dbReference type="EMBL" id="JABFRW010000025">
    <property type="protein sequence ID" value="NOT33018.1"/>
    <property type="molecule type" value="Genomic_DNA"/>
</dbReference>
<proteinExistence type="predicted"/>
<dbReference type="Proteomes" id="UP000580839">
    <property type="component" value="Unassembled WGS sequence"/>
</dbReference>
<dbReference type="Pfam" id="PF04014">
    <property type="entry name" value="MazE_antitoxin"/>
    <property type="match status" value="1"/>
</dbReference>
<dbReference type="InterPro" id="IPR007159">
    <property type="entry name" value="SpoVT-AbrB_dom"/>
</dbReference>
<reference evidence="2 3" key="1">
    <citation type="submission" date="2020-04" db="EMBL/GenBank/DDBJ databases">
        <title>Metagenomic profiling of ammonia- and methane-oxidizing microorganisms in a Dutch drinking water treatment plant.</title>
        <authorList>
            <person name="Poghosyan L."/>
            <person name="Leucker S."/>
        </authorList>
    </citation>
    <scope>NUCLEOTIDE SEQUENCE [LARGE SCALE GENOMIC DNA]</scope>
    <source>
        <strain evidence="2">S-RSF-IL-03</strain>
    </source>
</reference>
<evidence type="ECO:0000313" key="3">
    <source>
        <dbReference type="Proteomes" id="UP000580839"/>
    </source>
</evidence>
<sequence length="74" mass="8254">MVKLTVRKVGNSLGVTLPAQAAQALHVKEGDQLYLTEAPGGFRLTPYDPEFGKTMEVAERFMSRYKNALRDLAR</sequence>